<keyword evidence="3" id="KW-1185">Reference proteome</keyword>
<protein>
    <submittedName>
        <fullName evidence="2">Uncharacterized protein</fullName>
    </submittedName>
</protein>
<reference evidence="2 3" key="1">
    <citation type="journal article" date="2013" name="Nature">
        <title>Insights into bilaterian evolution from three spiralian genomes.</title>
        <authorList>
            <person name="Simakov O."/>
            <person name="Marletaz F."/>
            <person name="Cho S.J."/>
            <person name="Edsinger-Gonzales E."/>
            <person name="Havlak P."/>
            <person name="Hellsten U."/>
            <person name="Kuo D.H."/>
            <person name="Larsson T."/>
            <person name="Lv J."/>
            <person name="Arendt D."/>
            <person name="Savage R."/>
            <person name="Osoegawa K."/>
            <person name="de Jong P."/>
            <person name="Grimwood J."/>
            <person name="Chapman J.A."/>
            <person name="Shapiro H."/>
            <person name="Aerts A."/>
            <person name="Otillar R.P."/>
            <person name="Terry A.Y."/>
            <person name="Boore J.L."/>
            <person name="Grigoriev I.V."/>
            <person name="Lindberg D.R."/>
            <person name="Seaver E.C."/>
            <person name="Weisblat D.A."/>
            <person name="Putnam N.H."/>
            <person name="Rokhsar D.S."/>
        </authorList>
    </citation>
    <scope>NUCLEOTIDE SEQUENCE [LARGE SCALE GENOMIC DNA]</scope>
</reference>
<gene>
    <name evidence="2" type="ORF">LOTGIDRAFT_228694</name>
</gene>
<accession>V4ACR1</accession>
<dbReference type="Proteomes" id="UP000030746">
    <property type="component" value="Unassembled WGS sequence"/>
</dbReference>
<evidence type="ECO:0000256" key="1">
    <source>
        <dbReference type="SAM" id="SignalP"/>
    </source>
</evidence>
<dbReference type="AlphaFoldDB" id="V4ACR1"/>
<dbReference type="EMBL" id="KB202283">
    <property type="protein sequence ID" value="ESO91111.1"/>
    <property type="molecule type" value="Genomic_DNA"/>
</dbReference>
<sequence>MQALGHHPICALLVLVSTVNADIDSDYLDCMYSQETKNGRTRCTDAFSGPSPQAGPTLFFSDPEISNYSRLFKAEYIKWAICYNSVEINCYKPEYQDLAMSNCGIQSAIEYFFEREADGNIFDHICEGFNKSNTEFLECFRQLDELTTPSTGNITYEGYKYNLCRRRLVDIDCYRNNNEFKQVCSDTQTTFTTILEKQLPHACDAGNDGNNGYAGNNTRIWSLIVITYLISLFNN</sequence>
<dbReference type="RefSeq" id="XP_009057824.1">
    <property type="nucleotide sequence ID" value="XM_009059576.1"/>
</dbReference>
<feature type="chain" id="PRO_5004715936" evidence="1">
    <location>
        <begin position="22"/>
        <end position="235"/>
    </location>
</feature>
<dbReference type="CTD" id="20247751"/>
<organism evidence="2 3">
    <name type="scientific">Lottia gigantea</name>
    <name type="common">Giant owl limpet</name>
    <dbReference type="NCBI Taxonomy" id="225164"/>
    <lineage>
        <taxon>Eukaryota</taxon>
        <taxon>Metazoa</taxon>
        <taxon>Spiralia</taxon>
        <taxon>Lophotrochozoa</taxon>
        <taxon>Mollusca</taxon>
        <taxon>Gastropoda</taxon>
        <taxon>Patellogastropoda</taxon>
        <taxon>Lottioidea</taxon>
        <taxon>Lottiidae</taxon>
        <taxon>Lottia</taxon>
    </lineage>
</organism>
<proteinExistence type="predicted"/>
<dbReference type="KEGG" id="lgi:LOTGIDRAFT_228694"/>
<feature type="signal peptide" evidence="1">
    <location>
        <begin position="1"/>
        <end position="21"/>
    </location>
</feature>
<evidence type="ECO:0000313" key="2">
    <source>
        <dbReference type="EMBL" id="ESO91111.1"/>
    </source>
</evidence>
<dbReference type="GeneID" id="20247751"/>
<evidence type="ECO:0000313" key="3">
    <source>
        <dbReference type="Proteomes" id="UP000030746"/>
    </source>
</evidence>
<keyword evidence="1" id="KW-0732">Signal</keyword>
<dbReference type="HOGENOM" id="CLU_103095_0_0_1"/>
<name>V4ACR1_LOTGI</name>